<evidence type="ECO:0000313" key="4">
    <source>
        <dbReference type="Proteomes" id="UP001567572"/>
    </source>
</evidence>
<keyword evidence="1" id="KW-0812">Transmembrane</keyword>
<feature type="transmembrane region" description="Helical" evidence="1">
    <location>
        <begin position="16"/>
        <end position="40"/>
    </location>
</feature>
<name>A0ABD5M0Z5_9EURY</name>
<dbReference type="InterPro" id="IPR012859">
    <property type="entry name" value="Pilin_N_archaeal"/>
</dbReference>
<dbReference type="Pfam" id="PF07790">
    <property type="entry name" value="Pilin_N"/>
    <property type="match status" value="1"/>
</dbReference>
<accession>A0ABD5M0Z5</accession>
<feature type="domain" description="Archaeal Type IV pilin N-terminal" evidence="2">
    <location>
        <begin position="14"/>
        <end position="95"/>
    </location>
</feature>
<keyword evidence="4" id="KW-1185">Reference proteome</keyword>
<dbReference type="AlphaFoldDB" id="A0ABD5M0Z5"/>
<evidence type="ECO:0000313" key="3">
    <source>
        <dbReference type="EMBL" id="MEZ3163135.1"/>
    </source>
</evidence>
<comment type="caution">
    <text evidence="3">The sequence shown here is derived from an EMBL/GenBank/DDBJ whole genome shotgun (WGS) entry which is preliminary data.</text>
</comment>
<dbReference type="Proteomes" id="UP001567572">
    <property type="component" value="Unassembled WGS sequence"/>
</dbReference>
<proteinExistence type="predicted"/>
<dbReference type="RefSeq" id="WP_371160385.1">
    <property type="nucleotide sequence ID" value="NZ_JBEDNX010000001.1"/>
</dbReference>
<keyword evidence="1" id="KW-0472">Membrane</keyword>
<gene>
    <name evidence="3" type="ORF">ABNG04_04465</name>
</gene>
<evidence type="ECO:0000256" key="1">
    <source>
        <dbReference type="SAM" id="Phobius"/>
    </source>
</evidence>
<keyword evidence="1" id="KW-1133">Transmembrane helix</keyword>
<evidence type="ECO:0000259" key="2">
    <source>
        <dbReference type="Pfam" id="PF07790"/>
    </source>
</evidence>
<organism evidence="3 4">
    <name type="scientific">Halorubrum miltondacostae</name>
    <dbReference type="NCBI Taxonomy" id="3076378"/>
    <lineage>
        <taxon>Archaea</taxon>
        <taxon>Methanobacteriati</taxon>
        <taxon>Methanobacteriota</taxon>
        <taxon>Stenosarchaea group</taxon>
        <taxon>Halobacteria</taxon>
        <taxon>Halobacteriales</taxon>
        <taxon>Haloferacaceae</taxon>
        <taxon>Halorubrum</taxon>
    </lineage>
</organism>
<dbReference type="EMBL" id="JBEDNY010000001">
    <property type="protein sequence ID" value="MEZ3163135.1"/>
    <property type="molecule type" value="Genomic_DNA"/>
</dbReference>
<reference evidence="3 4" key="1">
    <citation type="submission" date="2024-06" db="EMBL/GenBank/DDBJ databases">
        <title>Halorubrum miltondacostae sp. nov., a potential PHA producer isolated from an inland solar saltern in Rio Maior, Portugal.</title>
        <authorList>
            <person name="Albuquerque L."/>
            <person name="Viver T."/>
            <person name="Barroso C."/>
            <person name="Claudino R."/>
            <person name="Galvan M."/>
            <person name="Simoes G."/>
            <person name="Lobo Da Cunha A."/>
            <person name="Egas C."/>
        </authorList>
    </citation>
    <scope>NUCLEOTIDE SEQUENCE [LARGE SCALE GENOMIC DNA]</scope>
    <source>
        <strain evidence="3 4">RMP-11</strain>
    </source>
</reference>
<sequence length="200" mass="21090">MDEPAGANEDRTATPVVGVVLIVPITVVLAAVGGVFAIGITDDLGERPTFAALGLTFEEAPASAPDYEELRWEITLTNTAGETVEADGIVVSLDHGNQRVTGTLNRSLRPGESVGLTVVHNNQDGNTIPGDVNCTDVNVACRLAGDDGNYPDADRIRLQMVHEPSGSILYRKQIGIAGSYGIFNGNPDDIDITNETLTFA</sequence>
<protein>
    <submittedName>
        <fullName evidence="3">Type IV pilin N-terminal domain-containing protein</fullName>
    </submittedName>
</protein>